<evidence type="ECO:0000313" key="3">
    <source>
        <dbReference type="EMBL" id="MFC0082452.1"/>
    </source>
</evidence>
<dbReference type="InterPro" id="IPR051267">
    <property type="entry name" value="STEAP_metalloreductase"/>
</dbReference>
<dbReference type="InterPro" id="IPR010185">
    <property type="entry name" value="NpdG"/>
</dbReference>
<sequence length="232" mass="23439">MEDAHIDVGIVGGTGPLGQGLAVRLAAAGVPVALGSRQAERAAEVCQALQDRWPGRLDALRGVTNEEAADPALVVLATPWEAAVATAAPLADRLVGKPVVSVGNALVRLGREAHAVVPPRGSVAAMVQAALPEARVVAAGHHLPAPVLVDLERTLEADVLVCGDDRPACQQVADLLQRVPGLRPLLAGSLAQAAAIEAFTAVLVTVNMGHRAHATPRLAGVPGHGDGATAAG</sequence>
<keyword evidence="1" id="KW-0560">Oxidoreductase</keyword>
<dbReference type="NCBIfam" id="TIGR01915">
    <property type="entry name" value="npdG"/>
    <property type="match status" value="1"/>
</dbReference>
<gene>
    <name evidence="3" type="primary">npdG</name>
    <name evidence="3" type="ORF">ACFFRE_09940</name>
</gene>
<accession>A0ABV6C889</accession>
<evidence type="ECO:0000259" key="2">
    <source>
        <dbReference type="Pfam" id="PF03807"/>
    </source>
</evidence>
<dbReference type="SUPFAM" id="SSF51735">
    <property type="entry name" value="NAD(P)-binding Rossmann-fold domains"/>
    <property type="match status" value="1"/>
</dbReference>
<dbReference type="PANTHER" id="PTHR14239">
    <property type="entry name" value="DUDULIN-RELATED"/>
    <property type="match status" value="1"/>
</dbReference>
<comment type="caution">
    <text evidence="3">The sequence shown here is derived from an EMBL/GenBank/DDBJ whole genome shotgun (WGS) entry which is preliminary data.</text>
</comment>
<dbReference type="EMBL" id="JBHLYQ010000104">
    <property type="protein sequence ID" value="MFC0082452.1"/>
    <property type="molecule type" value="Genomic_DNA"/>
</dbReference>
<dbReference type="Proteomes" id="UP001589788">
    <property type="component" value="Unassembled WGS sequence"/>
</dbReference>
<keyword evidence="4" id="KW-1185">Reference proteome</keyword>
<protein>
    <submittedName>
        <fullName evidence="3">NADPH-dependent F420 reductase</fullName>
    </submittedName>
</protein>
<feature type="domain" description="Pyrroline-5-carboxylate reductase catalytic N-terminal" evidence="2">
    <location>
        <begin position="8"/>
        <end position="104"/>
    </location>
</feature>
<evidence type="ECO:0000256" key="1">
    <source>
        <dbReference type="ARBA" id="ARBA00023002"/>
    </source>
</evidence>
<organism evidence="3 4">
    <name type="scientific">Aciditerrimonas ferrireducens</name>
    <dbReference type="NCBI Taxonomy" id="667306"/>
    <lineage>
        <taxon>Bacteria</taxon>
        <taxon>Bacillati</taxon>
        <taxon>Actinomycetota</taxon>
        <taxon>Acidimicrobiia</taxon>
        <taxon>Acidimicrobiales</taxon>
        <taxon>Acidimicrobiaceae</taxon>
        <taxon>Aciditerrimonas</taxon>
    </lineage>
</organism>
<dbReference type="Pfam" id="PF03807">
    <property type="entry name" value="F420_oxidored"/>
    <property type="match status" value="1"/>
</dbReference>
<dbReference type="RefSeq" id="WP_377790041.1">
    <property type="nucleotide sequence ID" value="NZ_JBHLYQ010000104.1"/>
</dbReference>
<reference evidence="3 4" key="1">
    <citation type="submission" date="2024-09" db="EMBL/GenBank/DDBJ databases">
        <authorList>
            <person name="Sun Q."/>
            <person name="Mori K."/>
        </authorList>
    </citation>
    <scope>NUCLEOTIDE SEQUENCE [LARGE SCALE GENOMIC DNA]</scope>
    <source>
        <strain evidence="3 4">JCM 15389</strain>
    </source>
</reference>
<proteinExistence type="predicted"/>
<dbReference type="Gene3D" id="3.40.50.720">
    <property type="entry name" value="NAD(P)-binding Rossmann-like Domain"/>
    <property type="match status" value="1"/>
</dbReference>
<dbReference type="InterPro" id="IPR036291">
    <property type="entry name" value="NAD(P)-bd_dom_sf"/>
</dbReference>
<dbReference type="PANTHER" id="PTHR14239:SF0">
    <property type="entry name" value="F420-DEPENDENT NADP REDUCTASE"/>
    <property type="match status" value="1"/>
</dbReference>
<dbReference type="InterPro" id="IPR028939">
    <property type="entry name" value="P5C_Rdtase_cat_N"/>
</dbReference>
<evidence type="ECO:0000313" key="4">
    <source>
        <dbReference type="Proteomes" id="UP001589788"/>
    </source>
</evidence>
<name>A0ABV6C889_9ACTN</name>